<dbReference type="GO" id="GO:0006813">
    <property type="term" value="P:potassium ion transport"/>
    <property type="evidence" value="ECO:0007669"/>
    <property type="project" value="InterPro"/>
</dbReference>
<dbReference type="Gene3D" id="3.30.70.1450">
    <property type="entry name" value="Regulator of K+ conductance, C-terminal domain"/>
    <property type="match status" value="1"/>
</dbReference>
<gene>
    <name evidence="1" type="ORF">CFH80_02165</name>
</gene>
<name>A0A2D3W6G4_9BACT</name>
<dbReference type="EMBL" id="DLUG01000062">
    <property type="protein sequence ID" value="DAB36941.1"/>
    <property type="molecule type" value="Genomic_DNA"/>
</dbReference>
<protein>
    <submittedName>
        <fullName evidence="1">Potassium transporter TrkA</fullName>
    </submittedName>
</protein>
<dbReference type="STRING" id="366522.GCA_001548055_00995"/>
<comment type="caution">
    <text evidence="1">The sequence shown here is derived from an EMBL/GenBank/DDBJ whole genome shotgun (WGS) entry which is preliminary data.</text>
</comment>
<organism evidence="1 2">
    <name type="scientific">Sulfurospirillum cavolei</name>
    <dbReference type="NCBI Taxonomy" id="366522"/>
    <lineage>
        <taxon>Bacteria</taxon>
        <taxon>Pseudomonadati</taxon>
        <taxon>Campylobacterota</taxon>
        <taxon>Epsilonproteobacteria</taxon>
        <taxon>Campylobacterales</taxon>
        <taxon>Sulfurospirillaceae</taxon>
        <taxon>Sulfurospirillum</taxon>
    </lineage>
</organism>
<dbReference type="Proteomes" id="UP000231638">
    <property type="component" value="Unassembled WGS sequence"/>
</dbReference>
<proteinExistence type="predicted"/>
<sequence>HLIACKTRDNWQFSLEKSYKIREGDMLSFIGKKAFIEKLRSLAKHESA</sequence>
<evidence type="ECO:0000313" key="1">
    <source>
        <dbReference type="EMBL" id="DAB36941.1"/>
    </source>
</evidence>
<dbReference type="AlphaFoldDB" id="A0A2D3W6G4"/>
<accession>A0A2D3W6G4</accession>
<reference evidence="1 2" key="1">
    <citation type="journal article" date="2017" name="Front. Microbiol.">
        <title>Comparative Genomic Analysis of the Class Epsilonproteobacteria and Proposed Reclassification to Epsilonbacteraeota (phyl. nov.).</title>
        <authorList>
            <person name="Waite D.W."/>
            <person name="Vanwonterghem I."/>
            <person name="Rinke C."/>
            <person name="Parks D.H."/>
            <person name="Zhang Y."/>
            <person name="Takai K."/>
            <person name="Sievert S.M."/>
            <person name="Simon J."/>
            <person name="Campbell B.J."/>
            <person name="Hanson T.E."/>
            <person name="Woyke T."/>
            <person name="Klotz M.G."/>
            <person name="Hugenholtz P."/>
        </authorList>
    </citation>
    <scope>NUCLEOTIDE SEQUENCE [LARGE SCALE GENOMIC DNA]</scope>
    <source>
        <strain evidence="1">UBA11420</strain>
    </source>
</reference>
<feature type="non-terminal residue" evidence="1">
    <location>
        <position position="1"/>
    </location>
</feature>
<dbReference type="InterPro" id="IPR036721">
    <property type="entry name" value="RCK_C_sf"/>
</dbReference>
<evidence type="ECO:0000313" key="2">
    <source>
        <dbReference type="Proteomes" id="UP000231638"/>
    </source>
</evidence>